<keyword evidence="1" id="KW-0472">Membrane</keyword>
<keyword evidence="1" id="KW-1133">Transmembrane helix</keyword>
<sequence length="137" mass="15532">MGKMVESAFGTGFLVKLFLFSGFVSILFYIILRLGIAFYYPLDSPTNFDSVGLVWGGLYGLFTFTIFPAMNQRLTARVVIIPIRMSGKSFLLMIILFRLIPGLIYGLGGSFLYFLYYLPELGGVVGSYLVYKYRMFM</sequence>
<feature type="transmembrane region" description="Helical" evidence="1">
    <location>
        <begin position="90"/>
        <end position="108"/>
    </location>
</feature>
<keyword evidence="1" id="KW-0812">Transmembrane</keyword>
<evidence type="ECO:0000313" key="2">
    <source>
        <dbReference type="EMBL" id="GAG76834.1"/>
    </source>
</evidence>
<evidence type="ECO:0000256" key="1">
    <source>
        <dbReference type="SAM" id="Phobius"/>
    </source>
</evidence>
<feature type="transmembrane region" description="Helical" evidence="1">
    <location>
        <begin position="52"/>
        <end position="70"/>
    </location>
</feature>
<comment type="caution">
    <text evidence="2">The sequence shown here is derived from an EMBL/GenBank/DDBJ whole genome shotgun (WGS) entry which is preliminary data.</text>
</comment>
<reference evidence="2" key="1">
    <citation type="journal article" date="2014" name="Front. Microbiol.">
        <title>High frequency of phylogenetically diverse reductive dehalogenase-homologous genes in deep subseafloor sedimentary metagenomes.</title>
        <authorList>
            <person name="Kawai M."/>
            <person name="Futagami T."/>
            <person name="Toyoda A."/>
            <person name="Takaki Y."/>
            <person name="Nishi S."/>
            <person name="Hori S."/>
            <person name="Arai W."/>
            <person name="Tsubouchi T."/>
            <person name="Morono Y."/>
            <person name="Uchiyama I."/>
            <person name="Ito T."/>
            <person name="Fujiyama A."/>
            <person name="Inagaki F."/>
            <person name="Takami H."/>
        </authorList>
    </citation>
    <scope>NUCLEOTIDE SEQUENCE</scope>
    <source>
        <strain evidence="2">Expedition CK06-06</strain>
    </source>
</reference>
<feature type="transmembrane region" description="Helical" evidence="1">
    <location>
        <begin position="114"/>
        <end position="131"/>
    </location>
</feature>
<name>X1A504_9ZZZZ</name>
<gene>
    <name evidence="2" type="ORF">S01H4_33072</name>
</gene>
<organism evidence="2">
    <name type="scientific">marine sediment metagenome</name>
    <dbReference type="NCBI Taxonomy" id="412755"/>
    <lineage>
        <taxon>unclassified sequences</taxon>
        <taxon>metagenomes</taxon>
        <taxon>ecological metagenomes</taxon>
    </lineage>
</organism>
<accession>X1A504</accession>
<proteinExistence type="predicted"/>
<dbReference type="AlphaFoldDB" id="X1A504"/>
<feature type="transmembrane region" description="Helical" evidence="1">
    <location>
        <begin position="12"/>
        <end position="32"/>
    </location>
</feature>
<dbReference type="EMBL" id="BART01017356">
    <property type="protein sequence ID" value="GAG76834.1"/>
    <property type="molecule type" value="Genomic_DNA"/>
</dbReference>
<protein>
    <submittedName>
        <fullName evidence="2">Uncharacterized protein</fullName>
    </submittedName>
</protein>